<dbReference type="AlphaFoldDB" id="A0A1L9WFG3"/>
<evidence type="ECO:0000256" key="1">
    <source>
        <dbReference type="SAM" id="Phobius"/>
    </source>
</evidence>
<dbReference type="Proteomes" id="UP000184546">
    <property type="component" value="Unassembled WGS sequence"/>
</dbReference>
<dbReference type="VEuPathDB" id="FungiDB:ASPACDRAFT_1908647"/>
<reference evidence="3" key="1">
    <citation type="journal article" date="2017" name="Genome Biol.">
        <title>Comparative genomics reveals high biological diversity and specific adaptations in the industrially and medically important fungal genus Aspergillus.</title>
        <authorList>
            <person name="de Vries R.P."/>
            <person name="Riley R."/>
            <person name="Wiebenga A."/>
            <person name="Aguilar-Osorio G."/>
            <person name="Amillis S."/>
            <person name="Uchima C.A."/>
            <person name="Anderluh G."/>
            <person name="Asadollahi M."/>
            <person name="Askin M."/>
            <person name="Barry K."/>
            <person name="Battaglia E."/>
            <person name="Bayram O."/>
            <person name="Benocci T."/>
            <person name="Braus-Stromeyer S.A."/>
            <person name="Caldana C."/>
            <person name="Canovas D."/>
            <person name="Cerqueira G.C."/>
            <person name="Chen F."/>
            <person name="Chen W."/>
            <person name="Choi C."/>
            <person name="Clum A."/>
            <person name="Dos Santos R.A."/>
            <person name="Damasio A.R."/>
            <person name="Diallinas G."/>
            <person name="Emri T."/>
            <person name="Fekete E."/>
            <person name="Flipphi M."/>
            <person name="Freyberg S."/>
            <person name="Gallo A."/>
            <person name="Gournas C."/>
            <person name="Habgood R."/>
            <person name="Hainaut M."/>
            <person name="Harispe M.L."/>
            <person name="Henrissat B."/>
            <person name="Hilden K.S."/>
            <person name="Hope R."/>
            <person name="Hossain A."/>
            <person name="Karabika E."/>
            <person name="Karaffa L."/>
            <person name="Karanyi Z."/>
            <person name="Krasevec N."/>
            <person name="Kuo A."/>
            <person name="Kusch H."/>
            <person name="LaButti K."/>
            <person name="Lagendijk E.L."/>
            <person name="Lapidus A."/>
            <person name="Levasseur A."/>
            <person name="Lindquist E."/>
            <person name="Lipzen A."/>
            <person name="Logrieco A.F."/>
            <person name="MacCabe A."/>
            <person name="Maekelae M.R."/>
            <person name="Malavazi I."/>
            <person name="Melin P."/>
            <person name="Meyer V."/>
            <person name="Mielnichuk N."/>
            <person name="Miskei M."/>
            <person name="Molnar A.P."/>
            <person name="Mule G."/>
            <person name="Ngan C.Y."/>
            <person name="Orejas M."/>
            <person name="Orosz E."/>
            <person name="Ouedraogo J.P."/>
            <person name="Overkamp K.M."/>
            <person name="Park H.-S."/>
            <person name="Perrone G."/>
            <person name="Piumi F."/>
            <person name="Punt P.J."/>
            <person name="Ram A.F."/>
            <person name="Ramon A."/>
            <person name="Rauscher S."/>
            <person name="Record E."/>
            <person name="Riano-Pachon D.M."/>
            <person name="Robert V."/>
            <person name="Roehrig J."/>
            <person name="Ruller R."/>
            <person name="Salamov A."/>
            <person name="Salih N.S."/>
            <person name="Samson R.A."/>
            <person name="Sandor E."/>
            <person name="Sanguinetti M."/>
            <person name="Schuetze T."/>
            <person name="Sepcic K."/>
            <person name="Shelest E."/>
            <person name="Sherlock G."/>
            <person name="Sophianopoulou V."/>
            <person name="Squina F.M."/>
            <person name="Sun H."/>
            <person name="Susca A."/>
            <person name="Todd R.B."/>
            <person name="Tsang A."/>
            <person name="Unkles S.E."/>
            <person name="van de Wiele N."/>
            <person name="van Rossen-Uffink D."/>
            <person name="Oliveira J.V."/>
            <person name="Vesth T.C."/>
            <person name="Visser J."/>
            <person name="Yu J.-H."/>
            <person name="Zhou M."/>
            <person name="Andersen M.R."/>
            <person name="Archer D.B."/>
            <person name="Baker S.E."/>
            <person name="Benoit I."/>
            <person name="Brakhage A.A."/>
            <person name="Braus G.H."/>
            <person name="Fischer R."/>
            <person name="Frisvad J.C."/>
            <person name="Goldman G.H."/>
            <person name="Houbraken J."/>
            <person name="Oakley B."/>
            <person name="Pocsi I."/>
            <person name="Scazzocchio C."/>
            <person name="Seiboth B."/>
            <person name="vanKuyk P.A."/>
            <person name="Wortman J."/>
            <person name="Dyer P.S."/>
            <person name="Grigoriev I.V."/>
        </authorList>
    </citation>
    <scope>NUCLEOTIDE SEQUENCE [LARGE SCALE GENOMIC DNA]</scope>
    <source>
        <strain evidence="3">ATCC 16872 / CBS 172.66 / WB 5094</strain>
    </source>
</reference>
<sequence>MRHLKEEYELGYHKVDEPGEANPTRKRPLSTMLLQPRAVGPWGTGWVFEIVSCAIAVGALVAIIVVLHTYDGKPMPDWPYGITLNALVSLLVTVMKAAMVYPITEGLSQLKWSWFNRQNKLNDLAVLDAASRGAVNAVFVLFRFLPRHLVTVGCFILVVAAAIAPFVQQVISITSQPIHSPGQSSIRVCNTSSYVDYGEGAGPGMNKVPLSTAGAIYTGLFQSTGTNSQALTMTCPTGNCTFAPYQSLGLCQRCANITDELTLTTANPTSTMSTYHYNLTNGFSFSTSWGGIYLMNATTGLNLVKLDASALPPLILNFTAISAAGYGVPPTISATECALYFCVKTYSASVQEGVFNETLVSTATTSNSSTAASDITTDLTLFPDHCTSNLTSDCTYSVSWLSRLALSNSLTPLLTGSGSLFISNRPSWTSDTIQALYGMQGNYTDVSGVFTSLATALTTHARTEVCAAAVSGTTWTVDSFVHVQWPWLTLPIALVAMTLGFLVATVVRTRNQYIWKSSPLALLFSDVSLEAPHQMRRSPDLSAMVAASRSLEVLLETTEGGSRLRAVAR</sequence>
<feature type="transmembrane region" description="Helical" evidence="1">
    <location>
        <begin position="485"/>
        <end position="507"/>
    </location>
</feature>
<gene>
    <name evidence="2" type="ORF">ASPACDRAFT_1908647</name>
</gene>
<protein>
    <submittedName>
        <fullName evidence="2">Uncharacterized protein</fullName>
    </submittedName>
</protein>
<dbReference type="OrthoDB" id="5376804at2759"/>
<dbReference type="RefSeq" id="XP_020051249.1">
    <property type="nucleotide sequence ID" value="XM_020198862.1"/>
</dbReference>
<organism evidence="2 3">
    <name type="scientific">Aspergillus aculeatus (strain ATCC 16872 / CBS 172.66 / WB 5094)</name>
    <dbReference type="NCBI Taxonomy" id="690307"/>
    <lineage>
        <taxon>Eukaryota</taxon>
        <taxon>Fungi</taxon>
        <taxon>Dikarya</taxon>
        <taxon>Ascomycota</taxon>
        <taxon>Pezizomycotina</taxon>
        <taxon>Eurotiomycetes</taxon>
        <taxon>Eurotiomycetidae</taxon>
        <taxon>Eurotiales</taxon>
        <taxon>Aspergillaceae</taxon>
        <taxon>Aspergillus</taxon>
        <taxon>Aspergillus subgen. Circumdati</taxon>
    </lineage>
</organism>
<feature type="transmembrane region" description="Helical" evidence="1">
    <location>
        <begin position="46"/>
        <end position="70"/>
    </location>
</feature>
<evidence type="ECO:0000313" key="3">
    <source>
        <dbReference type="Proteomes" id="UP000184546"/>
    </source>
</evidence>
<keyword evidence="1" id="KW-0472">Membrane</keyword>
<dbReference type="PANTHER" id="PTHR35394:SF5">
    <property type="entry name" value="DUF3176 DOMAIN-CONTAINING PROTEIN"/>
    <property type="match status" value="1"/>
</dbReference>
<evidence type="ECO:0000313" key="2">
    <source>
        <dbReference type="EMBL" id="OJJ94909.1"/>
    </source>
</evidence>
<dbReference type="OMA" id="ICTVFDW"/>
<dbReference type="EMBL" id="KV878992">
    <property type="protein sequence ID" value="OJJ94909.1"/>
    <property type="molecule type" value="Genomic_DNA"/>
</dbReference>
<keyword evidence="1" id="KW-0812">Transmembrane</keyword>
<dbReference type="STRING" id="690307.A0A1L9WFG3"/>
<name>A0A1L9WFG3_ASPA1</name>
<proteinExistence type="predicted"/>
<dbReference type="GeneID" id="30972676"/>
<feature type="transmembrane region" description="Helical" evidence="1">
    <location>
        <begin position="149"/>
        <end position="167"/>
    </location>
</feature>
<keyword evidence="1" id="KW-1133">Transmembrane helix</keyword>
<accession>A0A1L9WFG3</accession>
<dbReference type="Pfam" id="PF11374">
    <property type="entry name" value="DUF3176"/>
    <property type="match status" value="1"/>
</dbReference>
<keyword evidence="3" id="KW-1185">Reference proteome</keyword>
<feature type="transmembrane region" description="Helical" evidence="1">
    <location>
        <begin position="82"/>
        <end position="104"/>
    </location>
</feature>
<dbReference type="PANTHER" id="PTHR35394">
    <property type="entry name" value="DUF3176 DOMAIN-CONTAINING PROTEIN"/>
    <property type="match status" value="1"/>
</dbReference>
<dbReference type="InterPro" id="IPR021514">
    <property type="entry name" value="DUF3176"/>
</dbReference>